<dbReference type="CDD" id="cd02248">
    <property type="entry name" value="Peptidase_C1A"/>
    <property type="match status" value="1"/>
</dbReference>
<evidence type="ECO:0000259" key="9">
    <source>
        <dbReference type="SMART" id="SM00848"/>
    </source>
</evidence>
<dbReference type="PROSITE" id="PS00139">
    <property type="entry name" value="THIOL_PROTEASE_CYS"/>
    <property type="match status" value="1"/>
</dbReference>
<feature type="domain" description="Cathepsin propeptide inhibitor" evidence="9">
    <location>
        <begin position="27"/>
        <end position="86"/>
    </location>
</feature>
<keyword evidence="4" id="KW-0788">Thiol protease</keyword>
<dbReference type="EMBL" id="KC874989">
    <property type="protein sequence ID" value="AGL33704.1"/>
    <property type="molecule type" value="mRNA"/>
</dbReference>
<keyword evidence="3" id="KW-0378">Hydrolase</keyword>
<comment type="similarity">
    <text evidence="1">Belongs to the peptidase C1 family.</text>
</comment>
<dbReference type="InterPro" id="IPR013201">
    <property type="entry name" value="Prot_inhib_I29"/>
</dbReference>
<dbReference type="PANTHER" id="PTHR12411">
    <property type="entry name" value="CYSTEINE PROTEASE FAMILY C1-RELATED"/>
    <property type="match status" value="1"/>
</dbReference>
<dbReference type="SMART" id="SM00848">
    <property type="entry name" value="Inhibitor_I29"/>
    <property type="match status" value="1"/>
</dbReference>
<dbReference type="InterPro" id="IPR038765">
    <property type="entry name" value="Papain-like_cys_pep_sf"/>
</dbReference>
<organism evidence="10">
    <name type="scientific">Sinonovacula constricta</name>
    <name type="common">Razor clam</name>
    <dbReference type="NCBI Taxonomy" id="98310"/>
    <lineage>
        <taxon>Eukaryota</taxon>
        <taxon>Metazoa</taxon>
        <taxon>Spiralia</taxon>
        <taxon>Lophotrochozoa</taxon>
        <taxon>Mollusca</taxon>
        <taxon>Bivalvia</taxon>
        <taxon>Autobranchia</taxon>
        <taxon>Heteroconchia</taxon>
        <taxon>Euheterodonta</taxon>
        <taxon>Imparidentia</taxon>
        <taxon>Neoheterodontei</taxon>
        <taxon>Cardiida</taxon>
        <taxon>Tellinoidea</taxon>
        <taxon>Solecurtidae</taxon>
        <taxon>Sinonovacula</taxon>
    </lineage>
</organism>
<feature type="signal peptide" evidence="7">
    <location>
        <begin position="1"/>
        <end position="16"/>
    </location>
</feature>
<evidence type="ECO:0000256" key="2">
    <source>
        <dbReference type="ARBA" id="ARBA00022670"/>
    </source>
</evidence>
<name>R4MY36_SINCO</name>
<dbReference type="GO" id="GO:0008234">
    <property type="term" value="F:cysteine-type peptidase activity"/>
    <property type="evidence" value="ECO:0007669"/>
    <property type="project" value="UniProtKB-KW"/>
</dbReference>
<evidence type="ECO:0000256" key="4">
    <source>
        <dbReference type="ARBA" id="ARBA00022807"/>
    </source>
</evidence>
<evidence type="ECO:0000259" key="8">
    <source>
        <dbReference type="SMART" id="SM00645"/>
    </source>
</evidence>
<dbReference type="Gene3D" id="3.90.70.10">
    <property type="entry name" value="Cysteine proteinases"/>
    <property type="match status" value="1"/>
</dbReference>
<dbReference type="InterPro" id="IPR000668">
    <property type="entry name" value="Peptidase_C1A_C"/>
</dbReference>
<keyword evidence="7" id="KW-0732">Signal</keyword>
<protein>
    <submittedName>
        <fullName evidence="10">Cathepsin L1</fullName>
    </submittedName>
</protein>
<dbReference type="InterPro" id="IPR039417">
    <property type="entry name" value="Peptidase_C1A_papain-like"/>
</dbReference>
<evidence type="ECO:0000256" key="7">
    <source>
        <dbReference type="SAM" id="SignalP"/>
    </source>
</evidence>
<dbReference type="SMART" id="SM00645">
    <property type="entry name" value="Pept_C1"/>
    <property type="match status" value="1"/>
</dbReference>
<evidence type="ECO:0000256" key="5">
    <source>
        <dbReference type="ARBA" id="ARBA00023145"/>
    </source>
</evidence>
<evidence type="ECO:0000313" key="10">
    <source>
        <dbReference type="EMBL" id="AGL33704.1"/>
    </source>
</evidence>
<dbReference type="AlphaFoldDB" id="R4MY36"/>
<evidence type="ECO:0000256" key="1">
    <source>
        <dbReference type="ARBA" id="ARBA00008455"/>
    </source>
</evidence>
<dbReference type="InterPro" id="IPR013128">
    <property type="entry name" value="Peptidase_C1A"/>
</dbReference>
<keyword evidence="2" id="KW-0645">Protease</keyword>
<dbReference type="SUPFAM" id="SSF54001">
    <property type="entry name" value="Cysteine proteinases"/>
    <property type="match status" value="1"/>
</dbReference>
<dbReference type="PRINTS" id="PR00705">
    <property type="entry name" value="PAPAIN"/>
</dbReference>
<keyword evidence="6" id="KW-1015">Disulfide bond</keyword>
<feature type="domain" description="Peptidase C1A papain C-terminal" evidence="8">
    <location>
        <begin position="116"/>
        <end position="331"/>
    </location>
</feature>
<dbReference type="Pfam" id="PF08246">
    <property type="entry name" value="Inhibitor_I29"/>
    <property type="match status" value="1"/>
</dbReference>
<evidence type="ECO:0000256" key="6">
    <source>
        <dbReference type="ARBA" id="ARBA00023157"/>
    </source>
</evidence>
<feature type="chain" id="PRO_5018555841" evidence="7">
    <location>
        <begin position="17"/>
        <end position="332"/>
    </location>
</feature>
<dbReference type="Pfam" id="PF00112">
    <property type="entry name" value="Peptidase_C1"/>
    <property type="match status" value="1"/>
</dbReference>
<dbReference type="FunFam" id="3.90.70.10:FF:000006">
    <property type="entry name" value="Cathepsin S"/>
    <property type="match status" value="1"/>
</dbReference>
<dbReference type="InterPro" id="IPR000169">
    <property type="entry name" value="Pept_cys_AS"/>
</dbReference>
<dbReference type="GO" id="GO:0006508">
    <property type="term" value="P:proteolysis"/>
    <property type="evidence" value="ECO:0007669"/>
    <property type="project" value="UniProtKB-KW"/>
</dbReference>
<reference evidence="10" key="1">
    <citation type="journal article" date="2013" name="Fish Shellfish Immunol.">
        <title>Molecular characterization and expression analysis of four cathepsin L genes in the razor clam, Sinonovacula constricta.</title>
        <authorList>
            <person name="Niu D."/>
            <person name="Jin K."/>
            <person name="Wang L."/>
            <person name="Feng B."/>
            <person name="Li J."/>
        </authorList>
    </citation>
    <scope>NUCLEOTIDE SEQUENCE</scope>
</reference>
<evidence type="ECO:0000256" key="3">
    <source>
        <dbReference type="ARBA" id="ARBA00022801"/>
    </source>
</evidence>
<dbReference type="InterPro" id="IPR025660">
    <property type="entry name" value="Pept_his_AS"/>
</dbReference>
<proteinExistence type="evidence at transcript level"/>
<keyword evidence="5" id="KW-0865">Zymogen</keyword>
<sequence>MFRVAVVACLVAMVMGLPFDAALNSEWAAYKKVYSKSYVGEDETLRRIIWEDNLKYVQTHNLQADRGVHTFWLGMNEYADMTLDEFVSQMNGYKIQDTPNFECGHYSPSNIKVTDLPAEVDWRDKGFVTPVKNQGQCGSCWSFSATGSLEGQNFRKTGKLTSLSEKNLMDCSVPEGNHGCQGGLMDLAFEYVIKNKGIDTEESYPYVPMNGKCKFNRANVGATEVSCMDIESQSEENLQKAVAMEGPISVAIDAGHRSFQLYKTGVYTEPECSPVNLDHGVLAVGYGTDNSQDFWMVKNSWGTSWGMDGYIKMARNNRNMCGIATKASFPTM</sequence>
<accession>R4MY36</accession>
<dbReference type="PROSITE" id="PS00639">
    <property type="entry name" value="THIOL_PROTEASE_HIS"/>
    <property type="match status" value="1"/>
</dbReference>